<feature type="transmembrane region" description="Helical" evidence="1">
    <location>
        <begin position="94"/>
        <end position="113"/>
    </location>
</feature>
<keyword evidence="3" id="KW-1185">Reference proteome</keyword>
<feature type="transmembrane region" description="Helical" evidence="1">
    <location>
        <begin position="134"/>
        <end position="154"/>
    </location>
</feature>
<reference evidence="3" key="1">
    <citation type="journal article" date="2019" name="Int. J. Syst. Evol. Microbiol.">
        <title>The Global Catalogue of Microorganisms (GCM) 10K type strain sequencing project: providing services to taxonomists for standard genome sequencing and annotation.</title>
        <authorList>
            <consortium name="The Broad Institute Genomics Platform"/>
            <consortium name="The Broad Institute Genome Sequencing Center for Infectious Disease"/>
            <person name="Wu L."/>
            <person name="Ma J."/>
        </authorList>
    </citation>
    <scope>NUCLEOTIDE SEQUENCE [LARGE SCALE GENOMIC DNA]</scope>
    <source>
        <strain evidence="3">JCM 9377</strain>
    </source>
</reference>
<keyword evidence="1" id="KW-0812">Transmembrane</keyword>
<dbReference type="RefSeq" id="WP_344833957.1">
    <property type="nucleotide sequence ID" value="NZ_BAAAUV010000016.1"/>
</dbReference>
<keyword evidence="1" id="KW-1133">Transmembrane helix</keyword>
<evidence type="ECO:0000313" key="2">
    <source>
        <dbReference type="EMBL" id="GAA3227010.1"/>
    </source>
</evidence>
<evidence type="ECO:0000256" key="1">
    <source>
        <dbReference type="SAM" id="Phobius"/>
    </source>
</evidence>
<dbReference type="EMBL" id="BAAAUV010000016">
    <property type="protein sequence ID" value="GAA3227010.1"/>
    <property type="molecule type" value="Genomic_DNA"/>
</dbReference>
<feature type="transmembrane region" description="Helical" evidence="1">
    <location>
        <begin position="20"/>
        <end position="44"/>
    </location>
</feature>
<proteinExistence type="predicted"/>
<accession>A0ABP6QFP3</accession>
<feature type="transmembrane region" description="Helical" evidence="1">
    <location>
        <begin position="169"/>
        <end position="190"/>
    </location>
</feature>
<protein>
    <submittedName>
        <fullName evidence="2">Uncharacterized protein</fullName>
    </submittedName>
</protein>
<evidence type="ECO:0000313" key="3">
    <source>
        <dbReference type="Proteomes" id="UP001501237"/>
    </source>
</evidence>
<keyword evidence="1" id="KW-0472">Membrane</keyword>
<feature type="transmembrane region" description="Helical" evidence="1">
    <location>
        <begin position="242"/>
        <end position="261"/>
    </location>
</feature>
<sequence>MGASPVPSCKEVAADLAATAGLYSSLAGIVAGFAFATVLALVTTRLGREEARTGRLNPVVLVLIATFLALVLTSLGNAVLAATTISGGRAASEVSVLGSGFVSAGILALYAILQALEAVGDEARELSLFVRRTIGRVVTPLFMFYISSEVGIYLDQRHGDGHGLTPLDVLGLTLVTILLAIGAVLYPLWARGRALGLLPGTPVSVRDFTRVFLAVSFLSTATFACMDQFMTPCASAHPLLEAAVLLVTFLSLAFASHHLAVGEAVSIPQRPEAERR</sequence>
<feature type="transmembrane region" description="Helical" evidence="1">
    <location>
        <begin position="56"/>
        <end position="82"/>
    </location>
</feature>
<organism evidence="2 3">
    <name type="scientific">Actinocorallia longicatena</name>
    <dbReference type="NCBI Taxonomy" id="111803"/>
    <lineage>
        <taxon>Bacteria</taxon>
        <taxon>Bacillati</taxon>
        <taxon>Actinomycetota</taxon>
        <taxon>Actinomycetes</taxon>
        <taxon>Streptosporangiales</taxon>
        <taxon>Thermomonosporaceae</taxon>
        <taxon>Actinocorallia</taxon>
    </lineage>
</organism>
<comment type="caution">
    <text evidence="2">The sequence shown here is derived from an EMBL/GenBank/DDBJ whole genome shotgun (WGS) entry which is preliminary data.</text>
</comment>
<feature type="transmembrane region" description="Helical" evidence="1">
    <location>
        <begin position="211"/>
        <end position="230"/>
    </location>
</feature>
<gene>
    <name evidence="2" type="ORF">GCM10010468_55630</name>
</gene>
<dbReference type="Proteomes" id="UP001501237">
    <property type="component" value="Unassembled WGS sequence"/>
</dbReference>
<name>A0ABP6QFP3_9ACTN</name>